<comment type="catalytic activity">
    <reaction evidence="6">
        <text>a fatty acyl-[ACP] + S-adenosyl-L-methionine = an N-acyl-L-homoserine lactone + S-methyl-5'-thioadenosine + holo-[ACP] + H(+)</text>
        <dbReference type="Rhea" id="RHEA:10096"/>
        <dbReference type="Rhea" id="RHEA-COMP:9685"/>
        <dbReference type="Rhea" id="RHEA-COMP:14125"/>
        <dbReference type="ChEBI" id="CHEBI:15378"/>
        <dbReference type="ChEBI" id="CHEBI:17509"/>
        <dbReference type="ChEBI" id="CHEBI:55474"/>
        <dbReference type="ChEBI" id="CHEBI:59789"/>
        <dbReference type="ChEBI" id="CHEBI:64479"/>
        <dbReference type="ChEBI" id="CHEBI:138651"/>
        <dbReference type="EC" id="2.3.1.184"/>
    </reaction>
</comment>
<dbReference type="Pfam" id="PF17327">
    <property type="entry name" value="AHL_synthase"/>
    <property type="match status" value="1"/>
</dbReference>
<evidence type="ECO:0000256" key="6">
    <source>
        <dbReference type="ARBA" id="ARBA00048576"/>
    </source>
</evidence>
<keyword evidence="8" id="KW-1185">Reference proteome</keyword>
<dbReference type="InterPro" id="IPR035304">
    <property type="entry name" value="AHL_synthase"/>
</dbReference>
<comment type="caution">
    <text evidence="7">The sequence shown here is derived from an EMBL/GenBank/DDBJ whole genome shotgun (WGS) entry which is preliminary data.</text>
</comment>
<keyword evidence="5" id="KW-0071">Autoinducer synthesis</keyword>
<sequence length="399" mass="46980">MQSHLSISPSLSNTIISELEQLLLSPVTPVTTSILLHNVEQLEQQQSHQFFSEILYQRITLTKQIDPTTQILNIAGVIASKNYEKALNIEIEAWPGYYYLLERLAIKYFDNWAIFWCQYEIHKLTSKYKDQTSYNHQLTLNEDDYFSVIIPDIACNDNLYLTLHHHAPMKLSDAVVLINLSTFVMQHKWYEMLDIIKLSSYGEHFLLLTNNHENISIIVSTARIQQWQDANQWLYFSPFFRTPQWELCLPKNINLICKELNLFNENYQPITKCYNSFEDHFNENILYKDKVCEILRLTVSGTRLQAMFYLYLAQKNINQLLDSKKYALAYTIIEQPLMIRFYESLSNNEYISIANQDLNDTGHLTYKGLWVISNLNKKLSTMSFRNYKKSLKLLSRTNI</sequence>
<dbReference type="EMBL" id="PYOZ01000017">
    <property type="protein sequence ID" value="PSX43379.1"/>
    <property type="molecule type" value="Genomic_DNA"/>
</dbReference>
<dbReference type="GO" id="GO:0009372">
    <property type="term" value="P:quorum sensing"/>
    <property type="evidence" value="ECO:0007669"/>
    <property type="project" value="UniProtKB-KW"/>
</dbReference>
<dbReference type="GO" id="GO:0061579">
    <property type="term" value="F:N-acyl homoserine lactone synthase activity"/>
    <property type="evidence" value="ECO:0007669"/>
    <property type="project" value="UniProtKB-EC"/>
</dbReference>
<evidence type="ECO:0000256" key="3">
    <source>
        <dbReference type="ARBA" id="ARBA00022654"/>
    </source>
</evidence>
<evidence type="ECO:0000256" key="2">
    <source>
        <dbReference type="ARBA" id="ARBA00012340"/>
    </source>
</evidence>
<comment type="similarity">
    <text evidence="1">Belongs to the LuxM / VanM family.</text>
</comment>
<dbReference type="AlphaFoldDB" id="A0AAX0YQX9"/>
<evidence type="ECO:0000313" key="8">
    <source>
        <dbReference type="Proteomes" id="UP000240728"/>
    </source>
</evidence>
<dbReference type="Proteomes" id="UP000240728">
    <property type="component" value="Unassembled WGS sequence"/>
</dbReference>
<evidence type="ECO:0000256" key="1">
    <source>
        <dbReference type="ARBA" id="ARBA00009683"/>
    </source>
</evidence>
<name>A0AAX0YQX9_9GAMM</name>
<gene>
    <name evidence="7" type="ORF">C0W53_19040</name>
</gene>
<evidence type="ECO:0000256" key="4">
    <source>
        <dbReference type="ARBA" id="ARBA00022691"/>
    </source>
</evidence>
<proteinExistence type="inferred from homology"/>
<keyword evidence="3" id="KW-0673">Quorum sensing</keyword>
<reference evidence="7 8" key="1">
    <citation type="submission" date="2018-01" db="EMBL/GenBank/DDBJ databases">
        <title>Whole genome sequencing of Histamine producing bacteria.</title>
        <authorList>
            <person name="Butler K."/>
        </authorList>
    </citation>
    <scope>NUCLEOTIDE SEQUENCE [LARGE SCALE GENOMIC DNA]</scope>
    <source>
        <strain evidence="7 8">A1-4</strain>
    </source>
</reference>
<keyword evidence="4" id="KW-0949">S-adenosyl-L-methionine</keyword>
<dbReference type="EC" id="2.3.1.184" evidence="2"/>
<evidence type="ECO:0000256" key="5">
    <source>
        <dbReference type="ARBA" id="ARBA00022929"/>
    </source>
</evidence>
<dbReference type="RefSeq" id="WP_052957417.1">
    <property type="nucleotide sequence ID" value="NZ_JZTC01000013.1"/>
</dbReference>
<evidence type="ECO:0000313" key="7">
    <source>
        <dbReference type="EMBL" id="PSX43379.1"/>
    </source>
</evidence>
<organism evidence="7 8">
    <name type="scientific">Photobacterium kishitanii</name>
    <dbReference type="NCBI Taxonomy" id="318456"/>
    <lineage>
        <taxon>Bacteria</taxon>
        <taxon>Pseudomonadati</taxon>
        <taxon>Pseudomonadota</taxon>
        <taxon>Gammaproteobacteria</taxon>
        <taxon>Vibrionales</taxon>
        <taxon>Vibrionaceae</taxon>
        <taxon>Photobacterium</taxon>
    </lineage>
</organism>
<accession>A0AAX0YQX9</accession>
<protein>
    <recommendedName>
        <fullName evidence="2">acyl-homoserine-lactone synthase</fullName>
        <ecNumber evidence="2">2.3.1.184</ecNumber>
    </recommendedName>
</protein>